<accession>A0A914W3X1</accession>
<dbReference type="AlphaFoldDB" id="A0A914W3X1"/>
<keyword evidence="1" id="KW-1185">Reference proteome</keyword>
<proteinExistence type="predicted"/>
<evidence type="ECO:0000313" key="2">
    <source>
        <dbReference type="WBParaSite" id="PSAMB.scaffold2size251193.g721.t1"/>
    </source>
</evidence>
<sequence length="92" mass="10465">MYDDRICNHKDPFCRQIMLTLLDTLQLRPLLRVAGGTDIELNTRRKHECVPPGFISLQPKYANIKTEAQCTSEHGFEHDKKAVAADDGYACM</sequence>
<name>A0A914W3X1_9BILA</name>
<evidence type="ECO:0000313" key="1">
    <source>
        <dbReference type="Proteomes" id="UP000887566"/>
    </source>
</evidence>
<reference evidence="2" key="1">
    <citation type="submission" date="2022-11" db="UniProtKB">
        <authorList>
            <consortium name="WormBaseParasite"/>
        </authorList>
    </citation>
    <scope>IDENTIFICATION</scope>
</reference>
<protein>
    <submittedName>
        <fullName evidence="2">Uncharacterized protein</fullName>
    </submittedName>
</protein>
<dbReference type="Proteomes" id="UP000887566">
    <property type="component" value="Unplaced"/>
</dbReference>
<dbReference type="WBParaSite" id="PSAMB.scaffold2size251193.g721.t1">
    <property type="protein sequence ID" value="PSAMB.scaffold2size251193.g721.t1"/>
    <property type="gene ID" value="PSAMB.scaffold2size251193.g721"/>
</dbReference>
<organism evidence="1 2">
    <name type="scientific">Plectus sambesii</name>
    <dbReference type="NCBI Taxonomy" id="2011161"/>
    <lineage>
        <taxon>Eukaryota</taxon>
        <taxon>Metazoa</taxon>
        <taxon>Ecdysozoa</taxon>
        <taxon>Nematoda</taxon>
        <taxon>Chromadorea</taxon>
        <taxon>Plectida</taxon>
        <taxon>Plectina</taxon>
        <taxon>Plectoidea</taxon>
        <taxon>Plectidae</taxon>
        <taxon>Plectus</taxon>
    </lineage>
</organism>